<dbReference type="InterPro" id="IPR000086">
    <property type="entry name" value="NUDIX_hydrolase_dom"/>
</dbReference>
<dbReference type="PROSITE" id="PS00893">
    <property type="entry name" value="NUDIX_BOX"/>
    <property type="match status" value="1"/>
</dbReference>
<feature type="domain" description="Nudix hydrolase" evidence="4">
    <location>
        <begin position="2"/>
        <end position="131"/>
    </location>
</feature>
<dbReference type="SUPFAM" id="SSF55811">
    <property type="entry name" value="Nudix"/>
    <property type="match status" value="1"/>
</dbReference>
<dbReference type="OrthoDB" id="9787476at2"/>
<keyword evidence="2 3" id="KW-0378">Hydrolase</keyword>
<dbReference type="Gene3D" id="3.90.79.10">
    <property type="entry name" value="Nucleoside Triphosphate Pyrophosphohydrolase"/>
    <property type="match status" value="1"/>
</dbReference>
<comment type="cofactor">
    <cofactor evidence="1">
        <name>Mg(2+)</name>
        <dbReference type="ChEBI" id="CHEBI:18420"/>
    </cofactor>
</comment>
<reference evidence="5 6" key="1">
    <citation type="submission" date="2018-10" db="EMBL/GenBank/DDBJ databases">
        <title>Genome Sequencing of Pantoea dispersa DSM 32899.</title>
        <authorList>
            <person name="Nawrath M."/>
            <person name="Ottenheim C."/>
            <person name="Wilm A."/>
            <person name="Zimmermann W."/>
            <person name="Wu J.C."/>
        </authorList>
    </citation>
    <scope>NUCLEOTIDE SEQUENCE [LARGE SCALE GENOMIC DNA]</scope>
    <source>
        <strain evidence="5 6">DSM 32899</strain>
        <plasmid evidence="5 6">unnamed1</plasmid>
    </source>
</reference>
<geneLocation type="plasmid" evidence="5 6">
    <name>unnamed1</name>
</geneLocation>
<evidence type="ECO:0000256" key="2">
    <source>
        <dbReference type="ARBA" id="ARBA00022801"/>
    </source>
</evidence>
<dbReference type="AlphaFoldDB" id="A0A518XI58"/>
<evidence type="ECO:0000256" key="1">
    <source>
        <dbReference type="ARBA" id="ARBA00001946"/>
    </source>
</evidence>
<dbReference type="PROSITE" id="PS51462">
    <property type="entry name" value="NUDIX"/>
    <property type="match status" value="1"/>
</dbReference>
<protein>
    <submittedName>
        <fullName evidence="5">NUDIX domain-containing protein</fullName>
    </submittedName>
</protein>
<dbReference type="InterPro" id="IPR020084">
    <property type="entry name" value="NUDIX_hydrolase_CS"/>
</dbReference>
<comment type="similarity">
    <text evidence="3">Belongs to the Nudix hydrolase family.</text>
</comment>
<gene>
    <name evidence="5" type="ORF">D8B20_18260</name>
</gene>
<keyword evidence="5" id="KW-0614">Plasmid</keyword>
<dbReference type="EMBL" id="CP032703">
    <property type="protein sequence ID" value="QDY43875.1"/>
    <property type="molecule type" value="Genomic_DNA"/>
</dbReference>
<keyword evidence="6" id="KW-1185">Reference proteome</keyword>
<dbReference type="InterPro" id="IPR015797">
    <property type="entry name" value="NUDIX_hydrolase-like_dom_sf"/>
</dbReference>
<sequence length="142" mass="15114">MSPQIGVGVLIFRAGKLLLGQRRGSHGAGTWSTPGGHLEYGETPDDCARREAAEETGLRIGSLKNGPFVSNLFPEAGKHYITLLMVTHDASGEAQRLEPEKCAGWQWFAPEALPAPLFAPLQSIITRDGLAALQALAQPAGQ</sequence>
<dbReference type="CDD" id="cd04678">
    <property type="entry name" value="NUDIX_MTH2_Nudt15"/>
    <property type="match status" value="1"/>
</dbReference>
<organism evidence="5 6">
    <name type="scientific">Candidatus Pantoea soli</name>
    <dbReference type="NCBI Taxonomy" id="3098669"/>
    <lineage>
        <taxon>Bacteria</taxon>
        <taxon>Pseudomonadati</taxon>
        <taxon>Pseudomonadota</taxon>
        <taxon>Gammaproteobacteria</taxon>
        <taxon>Enterobacterales</taxon>
        <taxon>Erwiniaceae</taxon>
        <taxon>Pantoea</taxon>
    </lineage>
</organism>
<name>A0A518XI58_9GAMM</name>
<dbReference type="RefSeq" id="WP_145890950.1">
    <property type="nucleotide sequence ID" value="NZ_CP032703.1"/>
</dbReference>
<dbReference type="PANTHER" id="PTHR16099:SF5">
    <property type="entry name" value="NUCLEOTIDE TRIPHOSPHATE DIPHOSPHATASE NUDT15"/>
    <property type="match status" value="1"/>
</dbReference>
<evidence type="ECO:0000256" key="3">
    <source>
        <dbReference type="RuleBase" id="RU003476"/>
    </source>
</evidence>
<evidence type="ECO:0000313" key="5">
    <source>
        <dbReference type="EMBL" id="QDY43875.1"/>
    </source>
</evidence>
<dbReference type="InterPro" id="IPR020476">
    <property type="entry name" value="Nudix_hydrolase"/>
</dbReference>
<evidence type="ECO:0000313" key="6">
    <source>
        <dbReference type="Proteomes" id="UP000319411"/>
    </source>
</evidence>
<dbReference type="KEGG" id="pdis:D8B20_18260"/>
<dbReference type="Pfam" id="PF00293">
    <property type="entry name" value="NUDIX"/>
    <property type="match status" value="1"/>
</dbReference>
<proteinExistence type="inferred from homology"/>
<accession>A0A518XI58</accession>
<dbReference type="PANTHER" id="PTHR16099">
    <property type="entry name" value="8-OXO-DGTP DIPHOSPHATES NUDT15"/>
    <property type="match status" value="1"/>
</dbReference>
<dbReference type="PRINTS" id="PR00502">
    <property type="entry name" value="NUDIXFAMILY"/>
</dbReference>
<dbReference type="Proteomes" id="UP000319411">
    <property type="component" value="Plasmid unnamed1"/>
</dbReference>
<dbReference type="FunFam" id="3.90.79.10:FF:000060">
    <property type="entry name" value="Nudix hydrolase 1"/>
    <property type="match status" value="1"/>
</dbReference>
<dbReference type="GO" id="GO:0016787">
    <property type="term" value="F:hydrolase activity"/>
    <property type="evidence" value="ECO:0007669"/>
    <property type="project" value="UniProtKB-KW"/>
</dbReference>
<evidence type="ECO:0000259" key="4">
    <source>
        <dbReference type="PROSITE" id="PS51462"/>
    </source>
</evidence>